<dbReference type="Pfam" id="PF13350">
    <property type="entry name" value="Y_phosphatase3"/>
    <property type="match status" value="1"/>
</dbReference>
<proteinExistence type="predicted"/>
<name>A0A543AM08_9MICC</name>
<evidence type="ECO:0000313" key="2">
    <source>
        <dbReference type="Proteomes" id="UP000319746"/>
    </source>
</evidence>
<sequence length="231" mass="26265">MVSSTTQYLHPADWSGARNAWQVRPHLWRMGRAEWVDATGWQQMLDDGVATVIDVRTPPEIKRRELDPEATVPQQIQRLHLPVEDVDHEPFWQRNAPYPMHPDAYADTMETFGDRVAQAIATVRDSWLGGGTVLHCTAGRDRTGLVLGLLLQIPDIPGGTADWGEHERVYASGAYGINEHHRTSPVPHPYESYLPPGDFAKELANRLTSYRRFLQQWPGERVLELLDRHGH</sequence>
<reference evidence="1 2" key="1">
    <citation type="submission" date="2019-06" db="EMBL/GenBank/DDBJ databases">
        <title>Sequencing the genomes of 1000 actinobacteria strains.</title>
        <authorList>
            <person name="Klenk H.-P."/>
        </authorList>
    </citation>
    <scope>NUCLEOTIDE SEQUENCE [LARGE SCALE GENOMIC DNA]</scope>
    <source>
        <strain evidence="1 2">DSM 24083</strain>
    </source>
</reference>
<dbReference type="EMBL" id="VFOU01000001">
    <property type="protein sequence ID" value="TQL73620.1"/>
    <property type="molecule type" value="Genomic_DNA"/>
</dbReference>
<dbReference type="InterPro" id="IPR016130">
    <property type="entry name" value="Tyr_Pase_AS"/>
</dbReference>
<keyword evidence="2" id="KW-1185">Reference proteome</keyword>
<protein>
    <submittedName>
        <fullName evidence="1">Tyrosine phosphatase family protein</fullName>
    </submittedName>
</protein>
<comment type="caution">
    <text evidence="1">The sequence shown here is derived from an EMBL/GenBank/DDBJ whole genome shotgun (WGS) entry which is preliminary data.</text>
</comment>
<dbReference type="InterPro" id="IPR029021">
    <property type="entry name" value="Prot-tyrosine_phosphatase-like"/>
</dbReference>
<dbReference type="Gene3D" id="3.90.190.10">
    <property type="entry name" value="Protein tyrosine phosphatase superfamily"/>
    <property type="match status" value="1"/>
</dbReference>
<dbReference type="Proteomes" id="UP000319746">
    <property type="component" value="Unassembled WGS sequence"/>
</dbReference>
<dbReference type="GO" id="GO:0004721">
    <property type="term" value="F:phosphoprotein phosphatase activity"/>
    <property type="evidence" value="ECO:0007669"/>
    <property type="project" value="InterPro"/>
</dbReference>
<dbReference type="SUPFAM" id="SSF52799">
    <property type="entry name" value="(Phosphotyrosine protein) phosphatases II"/>
    <property type="match status" value="1"/>
</dbReference>
<dbReference type="AlphaFoldDB" id="A0A543AM08"/>
<dbReference type="PROSITE" id="PS00383">
    <property type="entry name" value="TYR_PHOSPHATASE_1"/>
    <property type="match status" value="1"/>
</dbReference>
<gene>
    <name evidence="1" type="ORF">FB556_0062</name>
</gene>
<dbReference type="OrthoDB" id="1188001at2"/>
<organism evidence="1 2">
    <name type="scientific">Enteractinococcus coprophilus</name>
    <dbReference type="NCBI Taxonomy" id="1027633"/>
    <lineage>
        <taxon>Bacteria</taxon>
        <taxon>Bacillati</taxon>
        <taxon>Actinomycetota</taxon>
        <taxon>Actinomycetes</taxon>
        <taxon>Micrococcales</taxon>
        <taxon>Micrococcaceae</taxon>
    </lineage>
</organism>
<evidence type="ECO:0000313" key="1">
    <source>
        <dbReference type="EMBL" id="TQL73620.1"/>
    </source>
</evidence>
<accession>A0A543AM08</accession>
<dbReference type="InterPro" id="IPR026893">
    <property type="entry name" value="Tyr/Ser_Pase_IphP-type"/>
</dbReference>
<dbReference type="RefSeq" id="WP_141863689.1">
    <property type="nucleotide sequence ID" value="NZ_BAABAN010000017.1"/>
</dbReference>